<reference evidence="3 4" key="1">
    <citation type="submission" date="2024-09" db="EMBL/GenBank/DDBJ databases">
        <authorList>
            <person name="Sun Q."/>
            <person name="Mori K."/>
        </authorList>
    </citation>
    <scope>NUCLEOTIDE SEQUENCE [LARGE SCALE GENOMIC DNA]</scope>
    <source>
        <strain evidence="3 4">NCAIM B.02415</strain>
    </source>
</reference>
<comment type="caution">
    <text evidence="3">The sequence shown here is derived from an EMBL/GenBank/DDBJ whole genome shotgun (WGS) entry which is preliminary data.</text>
</comment>
<name>A0ABV6L1A0_9SPHI</name>
<protein>
    <submittedName>
        <fullName evidence="3">DUF262 domain-containing protein</fullName>
    </submittedName>
</protein>
<accession>A0ABV6L1A0</accession>
<dbReference type="Proteomes" id="UP001589828">
    <property type="component" value="Unassembled WGS sequence"/>
</dbReference>
<feature type="domain" description="DUF7834" evidence="2">
    <location>
        <begin position="224"/>
        <end position="457"/>
    </location>
</feature>
<dbReference type="Pfam" id="PF25202">
    <property type="entry name" value="DUF7834"/>
    <property type="match status" value="1"/>
</dbReference>
<sequence length="503" mass="57760">MDNLDGLLSPALLHLLLPNQRQTGITVGTCTVNELFNFRTSYHIAIPEYQRPYVWQEQQVEKLLQDLRDFTLCGRGAAMESGTDTHYLGTVLLHQRGNTFNIIDGQQRITTLLLINAVIDPGNSIVRLHKQSLELFYEAPASKANIAKNYRFIQEKIRRYLDLEKAKDLFGYLQLTLIVTESADDAFNFFVSQNNRGLSLGATDFLKSFHLRALRNDVELQRILARNFDANNYEKFLDRLFSTVLWRGRHWKGKDVAYEEGEAIRDEFEAGSIKSGSGVLTFYPGRANPPVGRLVSMDNRILVKPEPNDHDLSDVVMPFSLRQPVEEGAGFFLYTEKYTGLYRFLFDEEQPSGTSVGRVQEFYKVVYLNAGMNSYLKSLFRLCIILFWDQFGEAEIYSCALWLDYFLGAYRVMQKSIVAQTPVKICRDKPQNILDIITSAYLPGEVFRFIRVNTTSEDYKTAIGSDGTGVQANYIRCLRVYYKKQDTEPLTDKKDWINDRLQA</sequence>
<dbReference type="InterPro" id="IPR004919">
    <property type="entry name" value="GmrSD_N"/>
</dbReference>
<dbReference type="RefSeq" id="WP_377021377.1">
    <property type="nucleotide sequence ID" value="NZ_JBHLTS010000015.1"/>
</dbReference>
<dbReference type="InterPro" id="IPR057156">
    <property type="entry name" value="DUF7834"/>
</dbReference>
<dbReference type="Pfam" id="PF03235">
    <property type="entry name" value="GmrSD_N"/>
    <property type="match status" value="1"/>
</dbReference>
<dbReference type="EMBL" id="JBHLTS010000015">
    <property type="protein sequence ID" value="MFC0513513.1"/>
    <property type="molecule type" value="Genomic_DNA"/>
</dbReference>
<proteinExistence type="predicted"/>
<evidence type="ECO:0000259" key="2">
    <source>
        <dbReference type="Pfam" id="PF25202"/>
    </source>
</evidence>
<evidence type="ECO:0000313" key="4">
    <source>
        <dbReference type="Proteomes" id="UP001589828"/>
    </source>
</evidence>
<gene>
    <name evidence="3" type="ORF">ACFFGT_04850</name>
</gene>
<feature type="domain" description="GmrSD restriction endonucleases N-terminal" evidence="1">
    <location>
        <begin position="32"/>
        <end position="210"/>
    </location>
</feature>
<dbReference type="PANTHER" id="PTHR35149:SF2">
    <property type="entry name" value="DUF262 DOMAIN-CONTAINING PROTEIN"/>
    <property type="match status" value="1"/>
</dbReference>
<evidence type="ECO:0000313" key="3">
    <source>
        <dbReference type="EMBL" id="MFC0513513.1"/>
    </source>
</evidence>
<keyword evidence="4" id="KW-1185">Reference proteome</keyword>
<dbReference type="PANTHER" id="PTHR35149">
    <property type="entry name" value="SLL5132 PROTEIN"/>
    <property type="match status" value="1"/>
</dbReference>
<evidence type="ECO:0000259" key="1">
    <source>
        <dbReference type="Pfam" id="PF03235"/>
    </source>
</evidence>
<organism evidence="3 4">
    <name type="scientific">Mucilaginibacter angelicae</name>
    <dbReference type="NCBI Taxonomy" id="869718"/>
    <lineage>
        <taxon>Bacteria</taxon>
        <taxon>Pseudomonadati</taxon>
        <taxon>Bacteroidota</taxon>
        <taxon>Sphingobacteriia</taxon>
        <taxon>Sphingobacteriales</taxon>
        <taxon>Sphingobacteriaceae</taxon>
        <taxon>Mucilaginibacter</taxon>
    </lineage>
</organism>